<dbReference type="InterPro" id="IPR029039">
    <property type="entry name" value="Flavoprotein-like_sf"/>
</dbReference>
<dbReference type="RefSeq" id="WP_275633874.1">
    <property type="nucleotide sequence ID" value="NZ_JARGYD010000006.1"/>
</dbReference>
<dbReference type="InterPro" id="IPR050712">
    <property type="entry name" value="NAD(P)H-dep_reductase"/>
</dbReference>
<dbReference type="EMBL" id="JBHRTB010000010">
    <property type="protein sequence ID" value="MFC3144416.1"/>
    <property type="molecule type" value="Genomic_DNA"/>
</dbReference>
<accession>A0ABV7GY23</accession>
<dbReference type="Pfam" id="PF03358">
    <property type="entry name" value="FMN_red"/>
    <property type="match status" value="1"/>
</dbReference>
<proteinExistence type="predicted"/>
<dbReference type="InterPro" id="IPR005025">
    <property type="entry name" value="FMN_Rdtase-like_dom"/>
</dbReference>
<dbReference type="GO" id="GO:0016491">
    <property type="term" value="F:oxidoreductase activity"/>
    <property type="evidence" value="ECO:0007669"/>
    <property type="project" value="UniProtKB-KW"/>
</dbReference>
<keyword evidence="3" id="KW-1185">Reference proteome</keyword>
<evidence type="ECO:0000313" key="2">
    <source>
        <dbReference type="EMBL" id="MFC3144416.1"/>
    </source>
</evidence>
<name>A0ABV7GY23_9RHOB</name>
<gene>
    <name evidence="2" type="ORF">ACFOGP_16955</name>
</gene>
<dbReference type="Proteomes" id="UP001595632">
    <property type="component" value="Unassembled WGS sequence"/>
</dbReference>
<dbReference type="PANTHER" id="PTHR30543:SF21">
    <property type="entry name" value="NAD(P)H-DEPENDENT FMN REDUCTASE LOT6"/>
    <property type="match status" value="1"/>
</dbReference>
<reference evidence="3" key="1">
    <citation type="journal article" date="2019" name="Int. J. Syst. Evol. Microbiol.">
        <title>The Global Catalogue of Microorganisms (GCM) 10K type strain sequencing project: providing services to taxonomists for standard genome sequencing and annotation.</title>
        <authorList>
            <consortium name="The Broad Institute Genomics Platform"/>
            <consortium name="The Broad Institute Genome Sequencing Center for Infectious Disease"/>
            <person name="Wu L."/>
            <person name="Ma J."/>
        </authorList>
    </citation>
    <scope>NUCLEOTIDE SEQUENCE [LARGE SCALE GENOMIC DNA]</scope>
    <source>
        <strain evidence="3">KCTC 52366</strain>
    </source>
</reference>
<comment type="caution">
    <text evidence="2">The sequence shown here is derived from an EMBL/GenBank/DDBJ whole genome shotgun (WGS) entry which is preliminary data.</text>
</comment>
<dbReference type="SUPFAM" id="SSF52218">
    <property type="entry name" value="Flavoproteins"/>
    <property type="match status" value="1"/>
</dbReference>
<sequence>MTEDTRATLGIVVCSTRPGRVGKAVAEWFHDVAADYDMVTAVLLDLQDFALPLYDEARHSRFGDYEHAHTKRWAKAIGTCDGVVFVTPEYNHGPPPSLVNALTYLGPEWACKPAGFVSYGGRSGGLRAVQVTKLIVNALKMFPSKTGVVIPSVKTHIAEGRFVATEEHQKEAVGFLKEMATLSVGLRPLRQ</sequence>
<dbReference type="Gene3D" id="3.40.50.360">
    <property type="match status" value="1"/>
</dbReference>
<protein>
    <submittedName>
        <fullName evidence="2">NADPH-dependent FMN reductase</fullName>
        <ecNumber evidence="2">1.-.-.-</ecNumber>
    </submittedName>
</protein>
<keyword evidence="2" id="KW-0560">Oxidoreductase</keyword>
<evidence type="ECO:0000313" key="3">
    <source>
        <dbReference type="Proteomes" id="UP001595632"/>
    </source>
</evidence>
<evidence type="ECO:0000259" key="1">
    <source>
        <dbReference type="Pfam" id="PF03358"/>
    </source>
</evidence>
<dbReference type="PANTHER" id="PTHR30543">
    <property type="entry name" value="CHROMATE REDUCTASE"/>
    <property type="match status" value="1"/>
</dbReference>
<feature type="domain" description="NADPH-dependent FMN reductase-like" evidence="1">
    <location>
        <begin position="10"/>
        <end position="149"/>
    </location>
</feature>
<dbReference type="EC" id="1.-.-.-" evidence="2"/>
<organism evidence="2 3">
    <name type="scientific">Psychromarinibacter halotolerans</name>
    <dbReference type="NCBI Taxonomy" id="1775175"/>
    <lineage>
        <taxon>Bacteria</taxon>
        <taxon>Pseudomonadati</taxon>
        <taxon>Pseudomonadota</taxon>
        <taxon>Alphaproteobacteria</taxon>
        <taxon>Rhodobacterales</taxon>
        <taxon>Paracoccaceae</taxon>
        <taxon>Psychromarinibacter</taxon>
    </lineage>
</organism>